<dbReference type="Pfam" id="PF13854">
    <property type="entry name" value="Kelch_HCF"/>
    <property type="match status" value="1"/>
</dbReference>
<dbReference type="PANTHER" id="PTHR46003">
    <property type="entry name" value="HOST CELL FACTOR"/>
    <property type="match status" value="1"/>
</dbReference>
<dbReference type="SUPFAM" id="SSF117281">
    <property type="entry name" value="Kelch motif"/>
    <property type="match status" value="1"/>
</dbReference>
<name>H2YCU1_CIOSA</name>
<reference evidence="4" key="2">
    <citation type="submission" date="2025-08" db="UniProtKB">
        <authorList>
            <consortium name="Ensembl"/>
        </authorList>
    </citation>
    <scope>IDENTIFICATION</scope>
</reference>
<dbReference type="GO" id="GO:0006338">
    <property type="term" value="P:chromatin remodeling"/>
    <property type="evidence" value="ECO:0007669"/>
    <property type="project" value="TreeGrafter"/>
</dbReference>
<reference evidence="5" key="1">
    <citation type="submission" date="2003-08" db="EMBL/GenBank/DDBJ databases">
        <authorList>
            <person name="Birren B."/>
            <person name="Nusbaum C."/>
            <person name="Abebe A."/>
            <person name="Abouelleil A."/>
            <person name="Adekoya E."/>
            <person name="Ait-zahra M."/>
            <person name="Allen N."/>
            <person name="Allen T."/>
            <person name="An P."/>
            <person name="Anderson M."/>
            <person name="Anderson S."/>
            <person name="Arachchi H."/>
            <person name="Armbruster J."/>
            <person name="Bachantsang P."/>
            <person name="Baldwin J."/>
            <person name="Barry A."/>
            <person name="Bayul T."/>
            <person name="Blitshsteyn B."/>
            <person name="Bloom T."/>
            <person name="Blye J."/>
            <person name="Boguslavskiy L."/>
            <person name="Borowsky M."/>
            <person name="Boukhgalter B."/>
            <person name="Brunache A."/>
            <person name="Butler J."/>
            <person name="Calixte N."/>
            <person name="Calvo S."/>
            <person name="Camarata J."/>
            <person name="Campo K."/>
            <person name="Chang J."/>
            <person name="Cheshatsang Y."/>
            <person name="Citroen M."/>
            <person name="Collymore A."/>
            <person name="Considine T."/>
            <person name="Cook A."/>
            <person name="Cooke P."/>
            <person name="Corum B."/>
            <person name="Cuomo C."/>
            <person name="David R."/>
            <person name="Dawoe T."/>
            <person name="Degray S."/>
            <person name="Dodge S."/>
            <person name="Dooley K."/>
            <person name="Dorje P."/>
            <person name="Dorjee K."/>
            <person name="Dorris L."/>
            <person name="Duffey N."/>
            <person name="Dupes A."/>
            <person name="Elkins T."/>
            <person name="Engels R."/>
            <person name="Erickson J."/>
            <person name="Farina A."/>
            <person name="Faro S."/>
            <person name="Ferreira P."/>
            <person name="Fischer H."/>
            <person name="Fitzgerald M."/>
            <person name="Foley K."/>
            <person name="Gage D."/>
            <person name="Galagan J."/>
            <person name="Gearin G."/>
            <person name="Gnerre S."/>
            <person name="Gnirke A."/>
            <person name="Goyette A."/>
            <person name="Graham J."/>
            <person name="Grandbois E."/>
            <person name="Gyaltsen K."/>
            <person name="Hafez N."/>
            <person name="Hagopian D."/>
            <person name="Hagos B."/>
            <person name="Hall J."/>
            <person name="Hatcher B."/>
            <person name="Heller A."/>
            <person name="Higgins H."/>
            <person name="Honan T."/>
            <person name="Horn A."/>
            <person name="Houde N."/>
            <person name="Hughes L."/>
            <person name="Hulme W."/>
            <person name="Husby E."/>
            <person name="Iliev I."/>
            <person name="Jaffe D."/>
            <person name="Jones C."/>
            <person name="Kamal M."/>
            <person name="Kamat A."/>
            <person name="Kamvysselis M."/>
            <person name="Karlsson E."/>
            <person name="Kells C."/>
            <person name="Kieu A."/>
            <person name="Kisner P."/>
            <person name="Kodira C."/>
            <person name="Kulbokas E."/>
            <person name="Labutti K."/>
            <person name="Lama D."/>
            <person name="Landers T."/>
            <person name="Leger J."/>
            <person name="Levine S."/>
            <person name="Lewis D."/>
            <person name="Lewis T."/>
            <person name="Lindblad-toh K."/>
            <person name="Liu X."/>
            <person name="Lokyitsang T."/>
            <person name="Lokyitsang Y."/>
            <person name="Lucien O."/>
            <person name="Lui A."/>
            <person name="Ma L.J."/>
            <person name="Mabbitt R."/>
            <person name="Macdonald J."/>
            <person name="Maclean C."/>
            <person name="Major J."/>
            <person name="Manning J."/>
            <person name="Marabella R."/>
            <person name="Maru K."/>
            <person name="Matthews C."/>
            <person name="Mauceli E."/>
            <person name="Mccarthy M."/>
            <person name="Mcdonough S."/>
            <person name="Mcghee T."/>
            <person name="Meldrim J."/>
            <person name="Meneus L."/>
            <person name="Mesirov J."/>
            <person name="Mihalev A."/>
            <person name="Mihova T."/>
            <person name="Mikkelsen T."/>
            <person name="Mlenga V."/>
            <person name="Moru K."/>
            <person name="Mozes J."/>
            <person name="Mulrain L."/>
            <person name="Munson G."/>
            <person name="Naylor J."/>
            <person name="Newes C."/>
            <person name="Nguyen C."/>
            <person name="Nguyen N."/>
            <person name="Nguyen T."/>
            <person name="Nicol R."/>
            <person name="Nielsen C."/>
            <person name="Nizzari M."/>
            <person name="Norbu C."/>
            <person name="Norbu N."/>
            <person name="O'donnell P."/>
            <person name="Okoawo O."/>
            <person name="O'leary S."/>
            <person name="Omotosho B."/>
            <person name="O'neill K."/>
            <person name="Osman S."/>
            <person name="Parker S."/>
            <person name="Perrin D."/>
            <person name="Phunkhang P."/>
            <person name="Piqani B."/>
            <person name="Purcell S."/>
            <person name="Rachupka T."/>
            <person name="Ramasamy U."/>
            <person name="Rameau R."/>
            <person name="Ray V."/>
            <person name="Raymond C."/>
            <person name="Retta R."/>
            <person name="Richardson S."/>
            <person name="Rise C."/>
            <person name="Rodriguez J."/>
            <person name="Rogers J."/>
            <person name="Rogov P."/>
            <person name="Rutman M."/>
            <person name="Schupbach R."/>
            <person name="Seaman C."/>
            <person name="Settipalli S."/>
            <person name="Sharpe T."/>
            <person name="Sheridan J."/>
            <person name="Sherpa N."/>
            <person name="Shi J."/>
            <person name="Smirnov S."/>
            <person name="Smith C."/>
            <person name="Sougnez C."/>
            <person name="Spencer B."/>
            <person name="Stalker J."/>
            <person name="Stange-thomann N."/>
            <person name="Stavropoulos S."/>
            <person name="Stetson K."/>
            <person name="Stone C."/>
            <person name="Stone S."/>
            <person name="Stubbs M."/>
            <person name="Talamas J."/>
            <person name="Tchuinga P."/>
            <person name="Tenzing P."/>
            <person name="Tesfaye S."/>
            <person name="Theodore J."/>
            <person name="Thoulutsang Y."/>
            <person name="Topham K."/>
            <person name="Towey S."/>
            <person name="Tsamla T."/>
            <person name="Tsomo N."/>
            <person name="Vallee D."/>
            <person name="Vassiliev H."/>
            <person name="Venkataraman V."/>
            <person name="Vinson J."/>
            <person name="Vo A."/>
            <person name="Wade C."/>
            <person name="Wang S."/>
            <person name="Wangchuk T."/>
            <person name="Wangdi T."/>
            <person name="Whittaker C."/>
            <person name="Wilkinson J."/>
            <person name="Wu Y."/>
            <person name="Wyman D."/>
            <person name="Yadav S."/>
            <person name="Yang S."/>
            <person name="Yang X."/>
            <person name="Yeager S."/>
            <person name="Yee E."/>
            <person name="Young G."/>
            <person name="Zainoun J."/>
            <person name="Zembeck L."/>
            <person name="Zimmer A."/>
            <person name="Zody M."/>
            <person name="Lander E."/>
        </authorList>
    </citation>
    <scope>NUCLEOTIDE SEQUENCE [LARGE SCALE GENOMIC DNA]</scope>
</reference>
<accession>H2YCU1</accession>
<feature type="domain" description="Host cell factor Kelch-repeats" evidence="3">
    <location>
        <begin position="2"/>
        <end position="80"/>
    </location>
</feature>
<reference evidence="4" key="3">
    <citation type="submission" date="2025-09" db="UniProtKB">
        <authorList>
            <consortium name="Ensembl"/>
        </authorList>
    </citation>
    <scope>IDENTIFICATION</scope>
</reference>
<keyword evidence="1" id="KW-0677">Repeat</keyword>
<dbReference type="GO" id="GO:0003713">
    <property type="term" value="F:transcription coactivator activity"/>
    <property type="evidence" value="ECO:0007669"/>
    <property type="project" value="TreeGrafter"/>
</dbReference>
<organism evidence="4 5">
    <name type="scientific">Ciona savignyi</name>
    <name type="common">Pacific transparent sea squirt</name>
    <dbReference type="NCBI Taxonomy" id="51511"/>
    <lineage>
        <taxon>Eukaryota</taxon>
        <taxon>Metazoa</taxon>
        <taxon>Chordata</taxon>
        <taxon>Tunicata</taxon>
        <taxon>Ascidiacea</taxon>
        <taxon>Phlebobranchia</taxon>
        <taxon>Cionidae</taxon>
        <taxon>Ciona</taxon>
    </lineage>
</organism>
<dbReference type="GO" id="GO:0035097">
    <property type="term" value="C:histone methyltransferase complex"/>
    <property type="evidence" value="ECO:0007669"/>
    <property type="project" value="TreeGrafter"/>
</dbReference>
<evidence type="ECO:0000259" key="3">
    <source>
        <dbReference type="Pfam" id="PF13854"/>
    </source>
</evidence>
<dbReference type="Proteomes" id="UP000007875">
    <property type="component" value="Unassembled WGS sequence"/>
</dbReference>
<dbReference type="GeneTree" id="ENSGT00940000166952"/>
<proteinExistence type="predicted"/>
<dbReference type="HOGENOM" id="CLU_1111075_0_0_1"/>
<dbReference type="Ensembl" id="ENSCSAVT00000003187.1">
    <property type="protein sequence ID" value="ENSCSAVP00000003139.1"/>
    <property type="gene ID" value="ENSCSAVG00000001863.1"/>
</dbReference>
<dbReference type="PANTHER" id="PTHR46003:SF1">
    <property type="entry name" value="HOST CELL FACTOR"/>
    <property type="match status" value="1"/>
</dbReference>
<evidence type="ECO:0000313" key="4">
    <source>
        <dbReference type="Ensembl" id="ENSCSAVP00000003139.1"/>
    </source>
</evidence>
<dbReference type="AlphaFoldDB" id="H2YCU1"/>
<feature type="region of interest" description="Disordered" evidence="2">
    <location>
        <begin position="228"/>
        <end position="250"/>
    </location>
</feature>
<sequence>MKLSSHEKEWKCSDNLATYNLRTLAWETVAIESVEDAAPRARAGHSSVNINSRMYLWSGRDGYRKAWNNQVCCKDLWFLETKKPPAPTRVQLVRASTHTLEVSWGSVAIADAYLLQIQKYEIVNKTPPTPPANKVSAGLPATSAAQLVNTTPRLASPLPVASTQNPNITGIAALAAAAAQAVSKATIFPNSASTISTSTSLLPGNAQQQVTLVKPANIQQPRQVFTMKKRSSNASCHNSHRRSYQDHYFA</sequence>
<dbReference type="Gene3D" id="6.10.250.2590">
    <property type="match status" value="1"/>
</dbReference>
<evidence type="ECO:0000256" key="1">
    <source>
        <dbReference type="ARBA" id="ARBA00022737"/>
    </source>
</evidence>
<dbReference type="InterPro" id="IPR043536">
    <property type="entry name" value="HCF1/2"/>
</dbReference>
<dbReference type="InterPro" id="IPR059124">
    <property type="entry name" value="Kelch_HCF"/>
</dbReference>
<evidence type="ECO:0000256" key="2">
    <source>
        <dbReference type="SAM" id="MobiDB-lite"/>
    </source>
</evidence>
<evidence type="ECO:0000313" key="5">
    <source>
        <dbReference type="Proteomes" id="UP000007875"/>
    </source>
</evidence>
<keyword evidence="5" id="KW-1185">Reference proteome</keyword>
<dbReference type="InterPro" id="IPR015915">
    <property type="entry name" value="Kelch-typ_b-propeller"/>
</dbReference>
<protein>
    <recommendedName>
        <fullName evidence="3">Host cell factor Kelch-repeats domain-containing protein</fullName>
    </recommendedName>
</protein>